<protein>
    <recommendedName>
        <fullName evidence="9">FACT complex subunit SSRP1</fullName>
    </recommendedName>
</protein>
<feature type="compositionally biased region" description="Acidic residues" evidence="10">
    <location>
        <begin position="341"/>
        <end position="378"/>
    </location>
</feature>
<evidence type="ECO:0000259" key="11">
    <source>
        <dbReference type="SMART" id="SM01287"/>
    </source>
</evidence>
<keyword evidence="4 9" id="KW-0227">DNA damage</keyword>
<dbReference type="GO" id="GO:0006281">
    <property type="term" value="P:DNA repair"/>
    <property type="evidence" value="ECO:0007669"/>
    <property type="project" value="UniProtKB-KW"/>
</dbReference>
<dbReference type="CDD" id="cd13230">
    <property type="entry name" value="PH1_SSRP1-like"/>
    <property type="match status" value="1"/>
</dbReference>
<dbReference type="Gene3D" id="2.30.29.30">
    <property type="entry name" value="Pleckstrin-homology domain (PH domain)/Phosphotyrosine-binding domain (PTB)"/>
    <property type="match status" value="1"/>
</dbReference>
<reference evidence="13" key="1">
    <citation type="submission" date="2007-12" db="EMBL/GenBank/DDBJ databases">
        <title>Annotation of Entamoeba dispar SAW760.</title>
        <authorList>
            <person name="Lorenzi H."/>
            <person name="Inman J."/>
            <person name="Schobel S."/>
            <person name="Amedeo P."/>
            <person name="Caler E."/>
        </authorList>
    </citation>
    <scope>NUCLEOTIDE SEQUENCE [LARGE SCALE GENOMIC DNA]</scope>
    <source>
        <strain evidence="13">ATCC PRA-260 / SAW760</strain>
    </source>
</reference>
<evidence type="ECO:0000256" key="4">
    <source>
        <dbReference type="ARBA" id="ARBA00022763"/>
    </source>
</evidence>
<evidence type="ECO:0000313" key="12">
    <source>
        <dbReference type="EMBL" id="EDR28189.1"/>
    </source>
</evidence>
<dbReference type="PANTHER" id="PTHR45849">
    <property type="entry name" value="FACT COMPLEX SUBUNIT SSRP1"/>
    <property type="match status" value="1"/>
</dbReference>
<proteinExistence type="inferred from homology"/>
<evidence type="ECO:0000256" key="1">
    <source>
        <dbReference type="ARBA" id="ARBA00010060"/>
    </source>
</evidence>
<comment type="subcellular location">
    <subcellularLocation>
        <location evidence="9">Nucleus</location>
    </subcellularLocation>
    <subcellularLocation>
        <location evidence="9">Chromosome</location>
    </subcellularLocation>
</comment>
<gene>
    <name evidence="12" type="ORF">EDI_186600</name>
</gene>
<dbReference type="GO" id="GO:0035101">
    <property type="term" value="C:FACT complex"/>
    <property type="evidence" value="ECO:0007669"/>
    <property type="project" value="TreeGrafter"/>
</dbReference>
<keyword evidence="5 9" id="KW-0805">Transcription regulation</keyword>
<dbReference type="EMBL" id="DS548573">
    <property type="protein sequence ID" value="EDR28189.1"/>
    <property type="molecule type" value="Genomic_DNA"/>
</dbReference>
<dbReference type="InterPro" id="IPR050454">
    <property type="entry name" value="RTT106/SSRP1_HistChap/FACT"/>
</dbReference>
<keyword evidence="2 9" id="KW-0158">Chromosome</keyword>
<feature type="compositionally biased region" description="Basic and acidic residues" evidence="10">
    <location>
        <begin position="331"/>
        <end position="340"/>
    </location>
</feature>
<keyword evidence="3 9" id="KW-0235">DNA replication</keyword>
<dbReference type="InterPro" id="IPR048993">
    <property type="entry name" value="SSRP1-like_PH1"/>
</dbReference>
<dbReference type="GO" id="GO:0006260">
    <property type="term" value="P:DNA replication"/>
    <property type="evidence" value="ECO:0007669"/>
    <property type="project" value="UniProtKB-KW"/>
</dbReference>
<dbReference type="KEGG" id="edi:EDI_186600"/>
<dbReference type="PRINTS" id="PR00887">
    <property type="entry name" value="SSRCOGNITION"/>
</dbReference>
<dbReference type="InterPro" id="IPR011993">
    <property type="entry name" value="PH-like_dom_sf"/>
</dbReference>
<dbReference type="InterPro" id="IPR013719">
    <property type="entry name" value="RTT106/SPT16-like_middle_dom"/>
</dbReference>
<evidence type="ECO:0000256" key="6">
    <source>
        <dbReference type="ARBA" id="ARBA00023163"/>
    </source>
</evidence>
<comment type="similarity">
    <text evidence="1 9">Belongs to the SSRP1 family.</text>
</comment>
<feature type="region of interest" description="Disordered" evidence="10">
    <location>
        <begin position="331"/>
        <end position="378"/>
    </location>
</feature>
<evidence type="ECO:0000256" key="7">
    <source>
        <dbReference type="ARBA" id="ARBA00023204"/>
    </source>
</evidence>
<keyword evidence="12" id="KW-0560">Oxidoreductase</keyword>
<dbReference type="GO" id="GO:0003677">
    <property type="term" value="F:DNA binding"/>
    <property type="evidence" value="ECO:0007669"/>
    <property type="project" value="InterPro"/>
</dbReference>
<keyword evidence="8 9" id="KW-0539">Nucleus</keyword>
<evidence type="ECO:0000256" key="10">
    <source>
        <dbReference type="SAM" id="MobiDB-lite"/>
    </source>
</evidence>
<keyword evidence="6 9" id="KW-0804">Transcription</keyword>
<dbReference type="Pfam" id="PF21103">
    <property type="entry name" value="PH1_SSRP1-like"/>
    <property type="match status" value="1"/>
</dbReference>
<dbReference type="GO" id="GO:0016491">
    <property type="term" value="F:oxidoreductase activity"/>
    <property type="evidence" value="ECO:0007669"/>
    <property type="project" value="UniProtKB-KW"/>
</dbReference>
<dbReference type="RefSeq" id="XP_001735599.1">
    <property type="nucleotide sequence ID" value="XM_001735547.1"/>
</dbReference>
<dbReference type="InterPro" id="IPR038167">
    <property type="entry name" value="SSRP1_sf"/>
</dbReference>
<dbReference type="GeneID" id="5880563"/>
<dbReference type="GO" id="GO:0042393">
    <property type="term" value="F:histone binding"/>
    <property type="evidence" value="ECO:0007669"/>
    <property type="project" value="TreeGrafter"/>
</dbReference>
<dbReference type="InterPro" id="IPR000969">
    <property type="entry name" value="SSRP1/POB3"/>
</dbReference>
<dbReference type="OrthoDB" id="498543at2759"/>
<dbReference type="FunFam" id="2.30.29.150:FF:000001">
    <property type="entry name" value="Fact complex subunit ssrp1"/>
    <property type="match status" value="1"/>
</dbReference>
<dbReference type="CDD" id="cd13231">
    <property type="entry name" value="PH2_SSRP1-like"/>
    <property type="match status" value="1"/>
</dbReference>
<evidence type="ECO:0000256" key="8">
    <source>
        <dbReference type="ARBA" id="ARBA00023242"/>
    </source>
</evidence>
<dbReference type="Gene3D" id="2.30.29.220">
    <property type="entry name" value="Structure-specific recognition protein (SSRP1)"/>
    <property type="match status" value="1"/>
</dbReference>
<dbReference type="SMART" id="SM01287">
    <property type="entry name" value="Rtt106"/>
    <property type="match status" value="1"/>
</dbReference>
<dbReference type="InterPro" id="IPR024954">
    <property type="entry name" value="SSRP1_DD"/>
</dbReference>
<dbReference type="OMA" id="KNEHGIT"/>
<evidence type="ECO:0000256" key="3">
    <source>
        <dbReference type="ARBA" id="ARBA00022705"/>
    </source>
</evidence>
<dbReference type="SUPFAM" id="SSF50729">
    <property type="entry name" value="PH domain-like"/>
    <property type="match status" value="1"/>
</dbReference>
<evidence type="ECO:0000256" key="5">
    <source>
        <dbReference type="ARBA" id="ARBA00023015"/>
    </source>
</evidence>
<dbReference type="Proteomes" id="UP000008076">
    <property type="component" value="Unassembled WGS sequence"/>
</dbReference>
<dbReference type="VEuPathDB" id="AmoebaDB:EDI_186600"/>
<name>B0EBA0_ENTDS</name>
<keyword evidence="7 9" id="KW-0234">DNA repair</keyword>
<dbReference type="Gene3D" id="2.30.29.150">
    <property type="match status" value="1"/>
</dbReference>
<dbReference type="AlphaFoldDB" id="B0EBA0"/>
<dbReference type="PANTHER" id="PTHR45849:SF1">
    <property type="entry name" value="FACT COMPLEX SUBUNIT SSRP1"/>
    <property type="match status" value="1"/>
</dbReference>
<accession>B0EBA0</accession>
<evidence type="ECO:0000256" key="2">
    <source>
        <dbReference type="ARBA" id="ARBA00022454"/>
    </source>
</evidence>
<dbReference type="GO" id="GO:0031491">
    <property type="term" value="F:nucleosome binding"/>
    <property type="evidence" value="ECO:0007669"/>
    <property type="project" value="TreeGrafter"/>
</dbReference>
<dbReference type="Pfam" id="PF03531">
    <property type="entry name" value="SSrecog"/>
    <property type="match status" value="1"/>
</dbReference>
<dbReference type="eggNOG" id="KOG0526">
    <property type="taxonomic scope" value="Eukaryota"/>
</dbReference>
<sequence length="378" mass="43924">MQEKEYCVSGFNWGRIKIDKSSVQLTHDGYLIFDMNPKDFTKSSISNKTEVSIEFDDSKDGDALSEIKFFAPQTEQQNDKDNATELYDRIAEVTPTNAAGKEVCLFENIGFLSPKGHYDVKIYEDSVRVQNKTYDFKINYKDIVRYYKLRKDEDTSFFILNLSNPLKKGKSIYECLVMELSSNEEVTAELHLTKEFENKTGLEESMTDNELDLFVELFRSLCNVPIISSGHKFKTNDSHFLKCNLSTNEGFLFPMSDSFIFVFKRIRIIMFKDIKSVDILRMNASNDNKTFDFVINLKGRRGSLQFTGMNRNEYENLVGYLKESQLKLEETLQNTERRMEEEDDDSGDNDEEYHAEEEESGDDDIMSESDDDDEEEQQ</sequence>
<dbReference type="Pfam" id="PF08512">
    <property type="entry name" value="Rttp106-like_middle"/>
    <property type="match status" value="1"/>
</dbReference>
<evidence type="ECO:0000256" key="9">
    <source>
        <dbReference type="RuleBase" id="RU364013"/>
    </source>
</evidence>
<evidence type="ECO:0000313" key="13">
    <source>
        <dbReference type="Proteomes" id="UP000008076"/>
    </source>
</evidence>
<keyword evidence="13" id="KW-1185">Reference proteome</keyword>
<comment type="function">
    <text evidence="9">Component of the FACT complex, a general chromatin factor that acts to reorganize nucleosomes. The FACT complex is involved in multiple processes that require DNA as a template such as mRNA elongation, DNA replication and DNA repair. During transcription elongation the FACT complex acts as a histone chaperone that both destabilizes and restores nucleosomal structure. It facilitates the passage of RNA polymerase II and transcription by promoting the dissociation of one histone H2A-H2B dimer from the nucleosome, then subsequently promotes the reestablishment of the nucleosome following the passage of RNA polymerase II.</text>
</comment>
<feature type="domain" description="Histone chaperone RTT106/FACT complex subunit SPT16-like middle" evidence="11">
    <location>
        <begin position="238"/>
        <end position="331"/>
    </location>
</feature>
<organism evidence="13">
    <name type="scientific">Entamoeba dispar (strain ATCC PRA-260 / SAW760)</name>
    <dbReference type="NCBI Taxonomy" id="370354"/>
    <lineage>
        <taxon>Eukaryota</taxon>
        <taxon>Amoebozoa</taxon>
        <taxon>Evosea</taxon>
        <taxon>Archamoebae</taxon>
        <taxon>Mastigamoebida</taxon>
        <taxon>Entamoebidae</taxon>
        <taxon>Entamoeba</taxon>
    </lineage>
</organism>